<evidence type="ECO:0000259" key="6">
    <source>
        <dbReference type="Pfam" id="PF02085"/>
    </source>
</evidence>
<gene>
    <name evidence="8" type="ORF">H4P12_12255</name>
</gene>
<dbReference type="EMBL" id="JACOQL010000003">
    <property type="protein sequence ID" value="MBC9247466.1"/>
    <property type="molecule type" value="Genomic_DNA"/>
</dbReference>
<dbReference type="SUPFAM" id="SSF48695">
    <property type="entry name" value="Multiheme cytochromes"/>
    <property type="match status" value="1"/>
</dbReference>
<dbReference type="PANTHER" id="PTHR39425:SF1">
    <property type="entry name" value="CYTOCHROME C7-LIKE DOMAIN-CONTAINING PROTEIN"/>
    <property type="match status" value="1"/>
</dbReference>
<evidence type="ECO:0000256" key="2">
    <source>
        <dbReference type="ARBA" id="ARBA00022617"/>
    </source>
</evidence>
<dbReference type="InterPro" id="IPR029467">
    <property type="entry name" value="Cyt_c7-like"/>
</dbReference>
<evidence type="ECO:0000313" key="8">
    <source>
        <dbReference type="EMBL" id="MBC9247466.1"/>
    </source>
</evidence>
<keyword evidence="3" id="KW-0479">Metal-binding</keyword>
<sequence>MMGDRQSPRTWRRLTGWVAMAAAGLWVAVVDGTDVVATANAQAATGNTPSIDEPVDPAWLNRLFEQVAANPVPPAAPVQPLPFNHEWHVTEVGLDCTNCHTNPDPGRLMTFPDTETCMQCHADIATDKEPIQRLTAYHDAHEAVPWVRVYQLLPGVNWSHRTHVDAGVGCLNCHGAVPELQQMRQLTTVTSMASCQSCHQAQQAPNTCVTCHSWPDDRLIRAGR</sequence>
<dbReference type="PANTHER" id="PTHR39425">
    <property type="entry name" value="LIPOPROTEIN CYTOCHROME C"/>
    <property type="match status" value="1"/>
</dbReference>
<keyword evidence="4" id="KW-0249">Electron transport</keyword>
<organism evidence="8 9">
    <name type="scientific">Paracoccus amoyensis</name>
    <dbReference type="NCBI Taxonomy" id="2760093"/>
    <lineage>
        <taxon>Bacteria</taxon>
        <taxon>Pseudomonadati</taxon>
        <taxon>Pseudomonadota</taxon>
        <taxon>Alphaproteobacteria</taxon>
        <taxon>Rhodobacterales</taxon>
        <taxon>Paracoccaceae</taxon>
        <taxon>Paracoccus</taxon>
    </lineage>
</organism>
<keyword evidence="9" id="KW-1185">Reference proteome</keyword>
<reference evidence="8" key="1">
    <citation type="submission" date="2020-08" db="EMBL/GenBank/DDBJ databases">
        <title>Paracoccus amoyensis sp. nov., isolated from the surface seawater at coast of Xiamen, Fujian.</title>
        <authorList>
            <person name="Lyu L."/>
        </authorList>
    </citation>
    <scope>NUCLEOTIDE SEQUENCE</scope>
    <source>
        <strain evidence="8">11-3</strain>
    </source>
</reference>
<protein>
    <submittedName>
        <fullName evidence="8">Cytochrome c3 family protein</fullName>
    </submittedName>
</protein>
<dbReference type="InterPro" id="IPR020942">
    <property type="entry name" value="Cyt_c_III_dom"/>
</dbReference>
<dbReference type="Gene3D" id="3.90.10.10">
    <property type="entry name" value="Cytochrome C3"/>
    <property type="match status" value="2"/>
</dbReference>
<dbReference type="AlphaFoldDB" id="A0A926JBT8"/>
<name>A0A926JBT8_9RHOB</name>
<keyword evidence="1" id="KW-0813">Transport</keyword>
<dbReference type="Pfam" id="PF14522">
    <property type="entry name" value="Cytochrome_C7"/>
    <property type="match status" value="1"/>
</dbReference>
<keyword evidence="2" id="KW-0349">Heme</keyword>
<dbReference type="Proteomes" id="UP000608594">
    <property type="component" value="Unassembled WGS sequence"/>
</dbReference>
<accession>A0A926JBT8</accession>
<keyword evidence="5" id="KW-0408">Iron</keyword>
<evidence type="ECO:0000259" key="7">
    <source>
        <dbReference type="Pfam" id="PF14522"/>
    </source>
</evidence>
<dbReference type="GO" id="GO:0046872">
    <property type="term" value="F:metal ion binding"/>
    <property type="evidence" value="ECO:0007669"/>
    <property type="project" value="UniProtKB-KW"/>
</dbReference>
<feature type="domain" description="Cytochrome c7-like" evidence="7">
    <location>
        <begin position="157"/>
        <end position="213"/>
    </location>
</feature>
<dbReference type="GO" id="GO:0009055">
    <property type="term" value="F:electron transfer activity"/>
    <property type="evidence" value="ECO:0007669"/>
    <property type="project" value="InterPro"/>
</dbReference>
<dbReference type="InterPro" id="IPR036280">
    <property type="entry name" value="Multihaem_cyt_sf"/>
</dbReference>
<evidence type="ECO:0000256" key="1">
    <source>
        <dbReference type="ARBA" id="ARBA00022448"/>
    </source>
</evidence>
<evidence type="ECO:0000256" key="4">
    <source>
        <dbReference type="ARBA" id="ARBA00022982"/>
    </source>
</evidence>
<evidence type="ECO:0000256" key="3">
    <source>
        <dbReference type="ARBA" id="ARBA00022723"/>
    </source>
</evidence>
<feature type="domain" description="Class III cytochrome C" evidence="6">
    <location>
        <begin position="77"/>
        <end position="142"/>
    </location>
</feature>
<comment type="caution">
    <text evidence="8">The sequence shown here is derived from an EMBL/GenBank/DDBJ whole genome shotgun (WGS) entry which is preliminary data.</text>
</comment>
<dbReference type="RefSeq" id="WP_187793941.1">
    <property type="nucleotide sequence ID" value="NZ_JACOQL010000003.1"/>
</dbReference>
<dbReference type="GO" id="GO:0020037">
    <property type="term" value="F:heme binding"/>
    <property type="evidence" value="ECO:0007669"/>
    <property type="project" value="InterPro"/>
</dbReference>
<dbReference type="CDD" id="cd08168">
    <property type="entry name" value="Cytochrom_C3"/>
    <property type="match status" value="1"/>
</dbReference>
<dbReference type="Pfam" id="PF02085">
    <property type="entry name" value="Cytochrom_CIII"/>
    <property type="match status" value="1"/>
</dbReference>
<evidence type="ECO:0000256" key="5">
    <source>
        <dbReference type="ARBA" id="ARBA00023004"/>
    </source>
</evidence>
<evidence type="ECO:0000313" key="9">
    <source>
        <dbReference type="Proteomes" id="UP000608594"/>
    </source>
</evidence>
<proteinExistence type="predicted"/>